<feature type="signal peptide" evidence="2">
    <location>
        <begin position="1"/>
        <end position="16"/>
    </location>
</feature>
<evidence type="ECO:0000256" key="1">
    <source>
        <dbReference type="SAM" id="MobiDB-lite"/>
    </source>
</evidence>
<keyword evidence="2" id="KW-0732">Signal</keyword>
<comment type="caution">
    <text evidence="3">The sequence shown here is derived from an EMBL/GenBank/DDBJ whole genome shotgun (WGS) entry which is preliminary data.</text>
</comment>
<protein>
    <submittedName>
        <fullName evidence="3">Uncharacterized protein</fullName>
    </submittedName>
</protein>
<sequence>MKWIIPSVAFLGLAAALPSAQEDSKKKEKDKGKGGGGGSGDQPNIIPPEEVKDFDYRVGLETLNGETRYVAWVGGQPVRNAKTTIGKGDTAWCTRDSLIQYQGRYIKVRFFNCEALNPHSTVSPDEEKCPKKKDNGDDPSNGESDKCMKEKGGSKIEGVYLELENGEKAYCGDLRETFDCGPALVVTRLQCTPPSRSGGQGGGQGGGKGGGKGGGR</sequence>
<feature type="region of interest" description="Disordered" evidence="1">
    <location>
        <begin position="191"/>
        <end position="216"/>
    </location>
</feature>
<feature type="compositionally biased region" description="Gly residues" evidence="1">
    <location>
        <begin position="198"/>
        <end position="216"/>
    </location>
</feature>
<keyword evidence="4" id="KW-1185">Reference proteome</keyword>
<evidence type="ECO:0000313" key="3">
    <source>
        <dbReference type="EMBL" id="KAK7540751.1"/>
    </source>
</evidence>
<organism evidence="3 4">
    <name type="scientific">Phyllosticta citribraziliensis</name>
    <dbReference type="NCBI Taxonomy" id="989973"/>
    <lineage>
        <taxon>Eukaryota</taxon>
        <taxon>Fungi</taxon>
        <taxon>Dikarya</taxon>
        <taxon>Ascomycota</taxon>
        <taxon>Pezizomycotina</taxon>
        <taxon>Dothideomycetes</taxon>
        <taxon>Dothideomycetes incertae sedis</taxon>
        <taxon>Botryosphaeriales</taxon>
        <taxon>Phyllostictaceae</taxon>
        <taxon>Phyllosticta</taxon>
    </lineage>
</organism>
<gene>
    <name evidence="3" type="ORF">J3D65DRAFT_251720</name>
</gene>
<dbReference type="EMBL" id="JBBPEH010000003">
    <property type="protein sequence ID" value="KAK7540751.1"/>
    <property type="molecule type" value="Genomic_DNA"/>
</dbReference>
<evidence type="ECO:0000313" key="4">
    <source>
        <dbReference type="Proteomes" id="UP001360953"/>
    </source>
</evidence>
<feature type="compositionally biased region" description="Basic and acidic residues" evidence="1">
    <location>
        <begin position="125"/>
        <end position="136"/>
    </location>
</feature>
<dbReference type="RefSeq" id="XP_066657682.1">
    <property type="nucleotide sequence ID" value="XM_066794809.1"/>
</dbReference>
<feature type="compositionally biased region" description="Basic and acidic residues" evidence="1">
    <location>
        <begin position="22"/>
        <end position="33"/>
    </location>
</feature>
<feature type="region of interest" description="Disordered" evidence="1">
    <location>
        <begin position="18"/>
        <end position="49"/>
    </location>
</feature>
<feature type="region of interest" description="Disordered" evidence="1">
    <location>
        <begin position="120"/>
        <end position="151"/>
    </location>
</feature>
<feature type="chain" id="PRO_5047167748" evidence="2">
    <location>
        <begin position="17"/>
        <end position="216"/>
    </location>
</feature>
<dbReference type="Proteomes" id="UP001360953">
    <property type="component" value="Unassembled WGS sequence"/>
</dbReference>
<name>A0ABR1M3T0_9PEZI</name>
<accession>A0ABR1M3T0</accession>
<evidence type="ECO:0000256" key="2">
    <source>
        <dbReference type="SAM" id="SignalP"/>
    </source>
</evidence>
<reference evidence="3 4" key="1">
    <citation type="submission" date="2024-04" db="EMBL/GenBank/DDBJ databases">
        <title>Phyllosticta paracitricarpa is synonymous to the EU quarantine fungus P. citricarpa based on phylogenomic analyses.</title>
        <authorList>
            <consortium name="Lawrence Berkeley National Laboratory"/>
            <person name="Van ingen-buijs V.A."/>
            <person name="Van westerhoven A.C."/>
            <person name="Haridas S."/>
            <person name="Skiadas P."/>
            <person name="Martin F."/>
            <person name="Groenewald J.Z."/>
            <person name="Crous P.W."/>
            <person name="Seidl M.F."/>
        </authorList>
    </citation>
    <scope>NUCLEOTIDE SEQUENCE [LARGE SCALE GENOMIC DNA]</scope>
    <source>
        <strain evidence="3 4">CPC 17464</strain>
    </source>
</reference>
<dbReference type="GeneID" id="92027715"/>
<proteinExistence type="predicted"/>